<dbReference type="InterPro" id="IPR002110">
    <property type="entry name" value="Ankyrin_rpt"/>
</dbReference>
<dbReference type="PRINTS" id="PR01415">
    <property type="entry name" value="ANKYRIN"/>
</dbReference>
<evidence type="ECO:0000256" key="1">
    <source>
        <dbReference type="ARBA" id="ARBA00022737"/>
    </source>
</evidence>
<evidence type="ECO:0000313" key="4">
    <source>
        <dbReference type="EMBL" id="MDR7377086.1"/>
    </source>
</evidence>
<proteinExistence type="predicted"/>
<keyword evidence="2 3" id="KW-0040">ANK repeat</keyword>
<feature type="repeat" description="ANK" evidence="3">
    <location>
        <begin position="72"/>
        <end position="104"/>
    </location>
</feature>
<accession>A0ABU2C716</accession>
<evidence type="ECO:0000256" key="3">
    <source>
        <dbReference type="PROSITE-ProRule" id="PRU00023"/>
    </source>
</evidence>
<organism evidence="4 5">
    <name type="scientific">Rhodoferax ferrireducens</name>
    <dbReference type="NCBI Taxonomy" id="192843"/>
    <lineage>
        <taxon>Bacteria</taxon>
        <taxon>Pseudomonadati</taxon>
        <taxon>Pseudomonadota</taxon>
        <taxon>Betaproteobacteria</taxon>
        <taxon>Burkholderiales</taxon>
        <taxon>Comamonadaceae</taxon>
        <taxon>Rhodoferax</taxon>
    </lineage>
</organism>
<dbReference type="Gene3D" id="1.25.40.20">
    <property type="entry name" value="Ankyrin repeat-containing domain"/>
    <property type="match status" value="1"/>
</dbReference>
<dbReference type="PROSITE" id="PS50088">
    <property type="entry name" value="ANK_REPEAT"/>
    <property type="match status" value="3"/>
</dbReference>
<reference evidence="4 5" key="1">
    <citation type="submission" date="2023-07" db="EMBL/GenBank/DDBJ databases">
        <title>Sorghum-associated microbial communities from plants grown in Nebraska, USA.</title>
        <authorList>
            <person name="Schachtman D."/>
        </authorList>
    </citation>
    <scope>NUCLEOTIDE SEQUENCE [LARGE SCALE GENOMIC DNA]</scope>
    <source>
        <strain evidence="4 5">BE313</strain>
    </source>
</reference>
<feature type="repeat" description="ANK" evidence="3">
    <location>
        <begin position="102"/>
        <end position="134"/>
    </location>
</feature>
<keyword evidence="5" id="KW-1185">Reference proteome</keyword>
<dbReference type="SMART" id="SM00248">
    <property type="entry name" value="ANK"/>
    <property type="match status" value="3"/>
</dbReference>
<keyword evidence="1" id="KW-0677">Repeat</keyword>
<dbReference type="Pfam" id="PF12796">
    <property type="entry name" value="Ank_2"/>
    <property type="match status" value="1"/>
</dbReference>
<evidence type="ECO:0000313" key="5">
    <source>
        <dbReference type="Proteomes" id="UP001180487"/>
    </source>
</evidence>
<comment type="caution">
    <text evidence="4">The sequence shown here is derived from an EMBL/GenBank/DDBJ whole genome shotgun (WGS) entry which is preliminary data.</text>
</comment>
<dbReference type="InterPro" id="IPR036770">
    <property type="entry name" value="Ankyrin_rpt-contain_sf"/>
</dbReference>
<dbReference type="PANTHER" id="PTHR24171:SF8">
    <property type="entry name" value="BRCA1-ASSOCIATED RING DOMAIN PROTEIN 1"/>
    <property type="match status" value="1"/>
</dbReference>
<gene>
    <name evidence="4" type="ORF">J2X19_001744</name>
</gene>
<dbReference type="PROSITE" id="PS50297">
    <property type="entry name" value="ANK_REP_REGION"/>
    <property type="match status" value="3"/>
</dbReference>
<name>A0ABU2C716_9BURK</name>
<sequence>MTHAGSFEDFFIAIKRDNAGTIQSLLKRGFDGNTSDEQGQSGLYLALKSESLKAANTLLDWPKIEVETRTAKDESPLMIAALAGELEICQKLIAKGADVNKTGWTPLHYAATRGHIEVIRLLLENSAYIDAASPNATTPLMMAAQYGTTAAVKLLLEEGADATLKNQRGLTALDFAQNASRPDAVEVLTAAMRTRRPKGTW</sequence>
<feature type="repeat" description="ANK" evidence="3">
    <location>
        <begin position="135"/>
        <end position="167"/>
    </location>
</feature>
<dbReference type="PANTHER" id="PTHR24171">
    <property type="entry name" value="ANKYRIN REPEAT DOMAIN-CONTAINING PROTEIN 39-RELATED"/>
    <property type="match status" value="1"/>
</dbReference>
<protein>
    <submittedName>
        <fullName evidence="4">Ankyrin repeat protein</fullName>
    </submittedName>
</protein>
<dbReference type="EMBL" id="JAVDXT010000001">
    <property type="protein sequence ID" value="MDR7377086.1"/>
    <property type="molecule type" value="Genomic_DNA"/>
</dbReference>
<dbReference type="Proteomes" id="UP001180487">
    <property type="component" value="Unassembled WGS sequence"/>
</dbReference>
<dbReference type="Pfam" id="PF13857">
    <property type="entry name" value="Ank_5"/>
    <property type="match status" value="1"/>
</dbReference>
<evidence type="ECO:0000256" key="2">
    <source>
        <dbReference type="ARBA" id="ARBA00023043"/>
    </source>
</evidence>
<dbReference type="SUPFAM" id="SSF48403">
    <property type="entry name" value="Ankyrin repeat"/>
    <property type="match status" value="1"/>
</dbReference>